<sequence>MVFVIARNEAILMLWRIIKEITSILAMTMCLYNFTNNASYKIISNLIISQQKTLSVKVERVLTLS</sequence>
<dbReference type="AlphaFoldDB" id="A0A317F4G5"/>
<reference evidence="2" key="1">
    <citation type="submission" date="2018-05" db="EMBL/GenBank/DDBJ databases">
        <title>Pedobacter paludis sp. nov., isolated from wetland soil.</title>
        <authorList>
            <person name="Zhang Y."/>
        </authorList>
    </citation>
    <scope>NUCLEOTIDE SEQUENCE [LARGE SCALE GENOMIC DNA]</scope>
    <source>
        <strain evidence="2">R-8</strain>
    </source>
</reference>
<evidence type="ECO:0000313" key="1">
    <source>
        <dbReference type="EMBL" id="PWS33452.1"/>
    </source>
</evidence>
<comment type="caution">
    <text evidence="1">The sequence shown here is derived from an EMBL/GenBank/DDBJ whole genome shotgun (WGS) entry which is preliminary data.</text>
</comment>
<dbReference type="Proteomes" id="UP000245391">
    <property type="component" value="Unassembled WGS sequence"/>
</dbReference>
<accession>A0A317F4G5</accession>
<evidence type="ECO:0000313" key="2">
    <source>
        <dbReference type="Proteomes" id="UP000245391"/>
    </source>
</evidence>
<organism evidence="1 2">
    <name type="scientific">Pedobacter paludis</name>
    <dbReference type="NCBI Taxonomy" id="2203212"/>
    <lineage>
        <taxon>Bacteria</taxon>
        <taxon>Pseudomonadati</taxon>
        <taxon>Bacteroidota</taxon>
        <taxon>Sphingobacteriia</taxon>
        <taxon>Sphingobacteriales</taxon>
        <taxon>Sphingobacteriaceae</taxon>
        <taxon>Pedobacter</taxon>
    </lineage>
</organism>
<dbReference type="EMBL" id="QGNY01000001">
    <property type="protein sequence ID" value="PWS33452.1"/>
    <property type="molecule type" value="Genomic_DNA"/>
</dbReference>
<proteinExistence type="predicted"/>
<gene>
    <name evidence="1" type="ORF">DF947_02165</name>
</gene>
<protein>
    <submittedName>
        <fullName evidence="1">Uncharacterized protein</fullName>
    </submittedName>
</protein>
<keyword evidence="2" id="KW-1185">Reference proteome</keyword>
<name>A0A317F4G5_9SPHI</name>